<keyword evidence="2" id="KW-1185">Reference proteome</keyword>
<gene>
    <name evidence="1" type="ORF">C2G38_2266362</name>
</gene>
<evidence type="ECO:0000313" key="1">
    <source>
        <dbReference type="EMBL" id="RIB26581.1"/>
    </source>
</evidence>
<dbReference type="EMBL" id="QKWP01000131">
    <property type="protein sequence ID" value="RIB26581.1"/>
    <property type="molecule type" value="Genomic_DNA"/>
</dbReference>
<organism evidence="1 2">
    <name type="scientific">Gigaspora rosea</name>
    <dbReference type="NCBI Taxonomy" id="44941"/>
    <lineage>
        <taxon>Eukaryota</taxon>
        <taxon>Fungi</taxon>
        <taxon>Fungi incertae sedis</taxon>
        <taxon>Mucoromycota</taxon>
        <taxon>Glomeromycotina</taxon>
        <taxon>Glomeromycetes</taxon>
        <taxon>Diversisporales</taxon>
        <taxon>Gigasporaceae</taxon>
        <taxon>Gigaspora</taxon>
    </lineage>
</organism>
<accession>A0A397VXP1</accession>
<sequence>MENSTHPLLNSIFSETHQELQTLQNDFLNLQIHFVNTNYENSQLENYNEILEEDENDDSDELLFISEYQLQKYHQIYNNIKIVDNLEEDNLNNNEFEKLKTTINNNEETFIKQISKTNCCQNNCLKEKINSKNAFLRNSNFQSLSKSNQDSFLMGYFIGISNIKNTSKNNKRIRISYNYSFDSEEICLQAFKFIYGIGSTRIENIRTHQGQ</sequence>
<dbReference type="Proteomes" id="UP000266673">
    <property type="component" value="Unassembled WGS sequence"/>
</dbReference>
<dbReference type="AlphaFoldDB" id="A0A397VXP1"/>
<dbReference type="OrthoDB" id="2432115at2759"/>
<comment type="caution">
    <text evidence="1">The sequence shown here is derived from an EMBL/GenBank/DDBJ whole genome shotgun (WGS) entry which is preliminary data.</text>
</comment>
<protein>
    <submittedName>
        <fullName evidence="1">Uncharacterized protein</fullName>
    </submittedName>
</protein>
<name>A0A397VXP1_9GLOM</name>
<reference evidence="1 2" key="1">
    <citation type="submission" date="2018-06" db="EMBL/GenBank/DDBJ databases">
        <title>Comparative genomics reveals the genomic features of Rhizophagus irregularis, R. cerebriforme, R. diaphanum and Gigaspora rosea, and their symbiotic lifestyle signature.</title>
        <authorList>
            <person name="Morin E."/>
            <person name="San Clemente H."/>
            <person name="Chen E.C.H."/>
            <person name="De La Providencia I."/>
            <person name="Hainaut M."/>
            <person name="Kuo A."/>
            <person name="Kohler A."/>
            <person name="Murat C."/>
            <person name="Tang N."/>
            <person name="Roy S."/>
            <person name="Loubradou J."/>
            <person name="Henrissat B."/>
            <person name="Grigoriev I.V."/>
            <person name="Corradi N."/>
            <person name="Roux C."/>
            <person name="Martin F.M."/>
        </authorList>
    </citation>
    <scope>NUCLEOTIDE SEQUENCE [LARGE SCALE GENOMIC DNA]</scope>
    <source>
        <strain evidence="1 2">DAOM 194757</strain>
    </source>
</reference>
<evidence type="ECO:0000313" key="2">
    <source>
        <dbReference type="Proteomes" id="UP000266673"/>
    </source>
</evidence>
<proteinExistence type="predicted"/>